<reference evidence="2 3" key="1">
    <citation type="submission" date="2013-02" db="EMBL/GenBank/DDBJ databases">
        <title>Whole genome shotgun sequence of Gordonia malaquae NBRC 108250.</title>
        <authorList>
            <person name="Yoshida I."/>
            <person name="Hosoyama A."/>
            <person name="Tsuchikane K."/>
            <person name="Ando Y."/>
            <person name="Baba S."/>
            <person name="Ohji S."/>
            <person name="Hamada M."/>
            <person name="Tamura T."/>
            <person name="Yamazoe A."/>
            <person name="Yamazaki S."/>
            <person name="Fujita N."/>
        </authorList>
    </citation>
    <scope>NUCLEOTIDE SEQUENCE [LARGE SCALE GENOMIC DNA]</scope>
    <source>
        <strain evidence="2 3">NBRC 108250</strain>
    </source>
</reference>
<sequence length="179" mass="19869">MAIEPDTKDWTWVMSRPCTDCGFDPSTVDRDEVGDRIASSADGWADILSGPEATQRPNDSTWSPLEYGCHIRDVHRIMAKRLELMLTTEPAEFANWDQDETAVADGYRTQDPTVVAGEIADAAARFAAAYDAVADDQWDRRGLRSNGSSFTVDTFAVYALHDLEHHRVDVGLPARSPRP</sequence>
<dbReference type="eggNOG" id="COG2230">
    <property type="taxonomic scope" value="Bacteria"/>
</dbReference>
<dbReference type="SUPFAM" id="SSF109854">
    <property type="entry name" value="DinB/YfiT-like putative metalloenzymes"/>
    <property type="match status" value="1"/>
</dbReference>
<accession>M3V0N1</accession>
<organism evidence="2 3">
    <name type="scientific">Gordonia malaquae NBRC 108250</name>
    <dbReference type="NCBI Taxonomy" id="1223542"/>
    <lineage>
        <taxon>Bacteria</taxon>
        <taxon>Bacillati</taxon>
        <taxon>Actinomycetota</taxon>
        <taxon>Actinomycetes</taxon>
        <taxon>Mycobacteriales</taxon>
        <taxon>Gordoniaceae</taxon>
        <taxon>Gordonia</taxon>
    </lineage>
</organism>
<dbReference type="InterPro" id="IPR034660">
    <property type="entry name" value="DinB/YfiT-like"/>
</dbReference>
<dbReference type="STRING" id="410332.SAMN04488550_1283"/>
<dbReference type="RefSeq" id="WP_008382257.1">
    <property type="nucleotide sequence ID" value="NZ_BAOP01000063.1"/>
</dbReference>
<proteinExistence type="predicted"/>
<dbReference type="OrthoDB" id="3376896at2"/>
<evidence type="ECO:0000259" key="1">
    <source>
        <dbReference type="Pfam" id="PF12867"/>
    </source>
</evidence>
<dbReference type="Proteomes" id="UP000035009">
    <property type="component" value="Unassembled WGS sequence"/>
</dbReference>
<name>M3V0N1_GORML</name>
<gene>
    <name evidence="2" type="ORF">GM1_063_00050</name>
</gene>
<dbReference type="EMBL" id="BAOP01000063">
    <property type="protein sequence ID" value="GAC82052.1"/>
    <property type="molecule type" value="Genomic_DNA"/>
</dbReference>
<dbReference type="Gene3D" id="1.20.120.450">
    <property type="entry name" value="dinb family like domain"/>
    <property type="match status" value="1"/>
</dbReference>
<comment type="caution">
    <text evidence="2">The sequence shown here is derived from an EMBL/GenBank/DDBJ whole genome shotgun (WGS) entry which is preliminary data.</text>
</comment>
<dbReference type="AlphaFoldDB" id="M3V0N1"/>
<evidence type="ECO:0000313" key="2">
    <source>
        <dbReference type="EMBL" id="GAC82052.1"/>
    </source>
</evidence>
<keyword evidence="3" id="KW-1185">Reference proteome</keyword>
<evidence type="ECO:0000313" key="3">
    <source>
        <dbReference type="Proteomes" id="UP000035009"/>
    </source>
</evidence>
<dbReference type="InterPro" id="IPR024775">
    <property type="entry name" value="DinB-like"/>
</dbReference>
<protein>
    <recommendedName>
        <fullName evidence="1">DinB-like domain-containing protein</fullName>
    </recommendedName>
</protein>
<feature type="domain" description="DinB-like" evidence="1">
    <location>
        <begin position="43"/>
        <end position="167"/>
    </location>
</feature>
<dbReference type="Pfam" id="PF12867">
    <property type="entry name" value="DinB_2"/>
    <property type="match status" value="1"/>
</dbReference>